<dbReference type="Pfam" id="PF00135">
    <property type="entry name" value="COesterase"/>
    <property type="match status" value="1"/>
</dbReference>
<dbReference type="PROSITE" id="PS00941">
    <property type="entry name" value="CARBOXYLESTERASE_B_2"/>
    <property type="match status" value="1"/>
</dbReference>
<dbReference type="GO" id="GO:0052689">
    <property type="term" value="F:carboxylic ester hydrolase activity"/>
    <property type="evidence" value="ECO:0007669"/>
    <property type="project" value="TreeGrafter"/>
</dbReference>
<dbReference type="InterPro" id="IPR050654">
    <property type="entry name" value="AChE-related_enzymes"/>
</dbReference>
<dbReference type="Gene3D" id="3.40.50.1820">
    <property type="entry name" value="alpha/beta hydrolase"/>
    <property type="match status" value="1"/>
</dbReference>
<evidence type="ECO:0000256" key="3">
    <source>
        <dbReference type="RuleBase" id="RU361235"/>
    </source>
</evidence>
<evidence type="ECO:0000313" key="6">
    <source>
        <dbReference type="Proteomes" id="UP000011682"/>
    </source>
</evidence>
<dbReference type="Proteomes" id="UP000011682">
    <property type="component" value="Unassembled WGS sequence"/>
</dbReference>
<dbReference type="PANTHER" id="PTHR43918:SF4">
    <property type="entry name" value="CARBOXYLIC ESTER HYDROLASE"/>
    <property type="match status" value="1"/>
</dbReference>
<gene>
    <name evidence="5" type="ORF">D187_008920</name>
</gene>
<evidence type="ECO:0000256" key="2">
    <source>
        <dbReference type="ARBA" id="ARBA00022801"/>
    </source>
</evidence>
<evidence type="ECO:0000313" key="5">
    <source>
        <dbReference type="EMBL" id="EPX62732.1"/>
    </source>
</evidence>
<dbReference type="InterPro" id="IPR019826">
    <property type="entry name" value="Carboxylesterase_B_AS"/>
</dbReference>
<feature type="domain" description="Carboxylesterase type B" evidence="4">
    <location>
        <begin position="14"/>
        <end position="398"/>
    </location>
</feature>
<sequence>MQNWLVVFLSGGRSGVSEDCLYLNVWTPTDVPDAKLPVLVYIQGGAFAGGVLANPTFDGARLAREGNILVVTIPHRLGALGFLASPELSRETGHGSGTWALQDIVAGLEWVRDNIGAFGGDPGNVTLSGQSSGATASLMLAAAPPARGLFHRVISESGGAMAPARRNSQEVSLVPTLALAESEGSAFLASLGASDLKAARELKAEDITGAQGLFWPVADGYMLPDDPAKLYASREFHDTPILAGWNADDGLFPPAGTVASFEKSVRETYGPAADAILEAYPHTTDAEAAQSNRDLLRDQLFGWPTYALARAQTAYGRHPAFIYYLERKTPSAPNGAPHGVEAHFIFGNGVAKEDEETARAMRAYFVNFARTGDPNGPGLAPWPTYSPTNEQVMGFAPEGVRPYPHLPQLLALDRYYEWLRTGVNP</sequence>
<comment type="caution">
    <text evidence="5">The sequence shown here is derived from an EMBL/GenBank/DDBJ whole genome shotgun (WGS) entry which is preliminary data.</text>
</comment>
<proteinExistence type="inferred from homology"/>
<dbReference type="SUPFAM" id="SSF53474">
    <property type="entry name" value="alpha/beta-Hydrolases"/>
    <property type="match status" value="1"/>
</dbReference>
<protein>
    <recommendedName>
        <fullName evidence="3">Carboxylic ester hydrolase</fullName>
        <ecNumber evidence="3">3.1.1.-</ecNumber>
    </recommendedName>
</protein>
<evidence type="ECO:0000259" key="4">
    <source>
        <dbReference type="Pfam" id="PF00135"/>
    </source>
</evidence>
<dbReference type="AlphaFoldDB" id="S9PJW5"/>
<dbReference type="InterPro" id="IPR019819">
    <property type="entry name" value="Carboxylesterase_B_CS"/>
</dbReference>
<dbReference type="InterPro" id="IPR002018">
    <property type="entry name" value="CarbesteraseB"/>
</dbReference>
<keyword evidence="2 3" id="KW-0378">Hydrolase</keyword>
<organism evidence="5 6">
    <name type="scientific">Cystobacter fuscus (strain ATCC 25194 / DSM 2262 / NBRC 100088 / M29)</name>
    <dbReference type="NCBI Taxonomy" id="1242864"/>
    <lineage>
        <taxon>Bacteria</taxon>
        <taxon>Pseudomonadati</taxon>
        <taxon>Myxococcota</taxon>
        <taxon>Myxococcia</taxon>
        <taxon>Myxococcales</taxon>
        <taxon>Cystobacterineae</taxon>
        <taxon>Archangiaceae</taxon>
        <taxon>Cystobacter</taxon>
    </lineage>
</organism>
<name>S9PJW5_CYSF2</name>
<keyword evidence="6" id="KW-1185">Reference proteome</keyword>
<dbReference type="eggNOG" id="COG2272">
    <property type="taxonomic scope" value="Bacteria"/>
</dbReference>
<comment type="similarity">
    <text evidence="1 3">Belongs to the type-B carboxylesterase/lipase family.</text>
</comment>
<dbReference type="PROSITE" id="PS00122">
    <property type="entry name" value="CARBOXYLESTERASE_B_1"/>
    <property type="match status" value="1"/>
</dbReference>
<dbReference type="EMBL" id="ANAH02000007">
    <property type="protein sequence ID" value="EPX62732.1"/>
    <property type="molecule type" value="Genomic_DNA"/>
</dbReference>
<dbReference type="PANTHER" id="PTHR43918">
    <property type="entry name" value="ACETYLCHOLINESTERASE"/>
    <property type="match status" value="1"/>
</dbReference>
<dbReference type="EC" id="3.1.1.-" evidence="3"/>
<accession>S9PJW5</accession>
<dbReference type="InterPro" id="IPR029058">
    <property type="entry name" value="AB_hydrolase_fold"/>
</dbReference>
<evidence type="ECO:0000256" key="1">
    <source>
        <dbReference type="ARBA" id="ARBA00005964"/>
    </source>
</evidence>
<reference evidence="5" key="1">
    <citation type="submission" date="2013-05" db="EMBL/GenBank/DDBJ databases">
        <title>Genome assembly of Cystobacter fuscus DSM 2262.</title>
        <authorList>
            <person name="Sharma G."/>
            <person name="Khatri I."/>
            <person name="Kaur C."/>
            <person name="Mayilraj S."/>
            <person name="Subramanian S."/>
        </authorList>
    </citation>
    <scope>NUCLEOTIDE SEQUENCE [LARGE SCALE GENOMIC DNA]</scope>
    <source>
        <strain evidence="5">DSM 2262</strain>
    </source>
</reference>